<protein>
    <submittedName>
        <fullName evidence="2">Type II toxin-antitoxin system RelE/ParE family toxin</fullName>
    </submittedName>
</protein>
<proteinExistence type="predicted"/>
<evidence type="ECO:0000313" key="1">
    <source>
        <dbReference type="EMBL" id="UTY28376.1"/>
    </source>
</evidence>
<dbReference type="InterPro" id="IPR009241">
    <property type="entry name" value="HigB-like"/>
</dbReference>
<dbReference type="EMBL" id="CP038802">
    <property type="protein sequence ID" value="UTY28376.1"/>
    <property type="molecule type" value="Genomic_DNA"/>
</dbReference>
<gene>
    <name evidence="1" type="ORF">E4N76_04785</name>
    <name evidence="2" type="ORF">E4N76_04865</name>
</gene>
<dbReference type="EMBL" id="CP038802">
    <property type="protein sequence ID" value="UTY28392.1"/>
    <property type="molecule type" value="Genomic_DNA"/>
</dbReference>
<accession>A0ABY5HSH3</accession>
<sequence length="128" mass="15484">MVQYNMDKENCLIYEGVFFRIEWFYDKAGYSQAFEYFRKASPSQKRKFLMLVKKIGDFGKIFDKTKFRYEGDEIYAFKPQPDRYLCFFKKGQKIIVTNGFCKRTNKLPLAEKTIALENKKIYEHLYEE</sequence>
<dbReference type="Pfam" id="PF05973">
    <property type="entry name" value="Gp49"/>
    <property type="match status" value="1"/>
</dbReference>
<dbReference type="Proteomes" id="UP001059401">
    <property type="component" value="Chromosome"/>
</dbReference>
<dbReference type="RefSeq" id="WP_044979162.1">
    <property type="nucleotide sequence ID" value="NZ_CP009228.1"/>
</dbReference>
<name>A0ABY5HSH3_9SPIR</name>
<organism evidence="2 3">
    <name type="scientific">Treponema putidum</name>
    <dbReference type="NCBI Taxonomy" id="221027"/>
    <lineage>
        <taxon>Bacteria</taxon>
        <taxon>Pseudomonadati</taxon>
        <taxon>Spirochaetota</taxon>
        <taxon>Spirochaetia</taxon>
        <taxon>Spirochaetales</taxon>
        <taxon>Treponemataceae</taxon>
        <taxon>Treponema</taxon>
    </lineage>
</organism>
<keyword evidence="3" id="KW-1185">Reference proteome</keyword>
<evidence type="ECO:0000313" key="3">
    <source>
        <dbReference type="Proteomes" id="UP001059401"/>
    </source>
</evidence>
<reference evidence="2" key="1">
    <citation type="submission" date="2019-04" db="EMBL/GenBank/DDBJ databases">
        <title>Whole genome sequencing of oral phylogroup 2 treponemes.</title>
        <authorList>
            <person name="Chan Y."/>
            <person name="Zeng H.H."/>
            <person name="Yu X.L."/>
            <person name="Leung W.K."/>
            <person name="Watt R.M."/>
        </authorList>
    </citation>
    <scope>NUCLEOTIDE SEQUENCE</scope>
    <source>
        <strain evidence="2">OMZ 847</strain>
    </source>
</reference>
<evidence type="ECO:0000313" key="2">
    <source>
        <dbReference type="EMBL" id="UTY28392.1"/>
    </source>
</evidence>